<accession>A0A427ACG3</accession>
<dbReference type="AlphaFoldDB" id="A0A427ACG3"/>
<evidence type="ECO:0000313" key="3">
    <source>
        <dbReference type="Proteomes" id="UP000287651"/>
    </source>
</evidence>
<protein>
    <submittedName>
        <fullName evidence="2">Uncharacterized protein</fullName>
    </submittedName>
</protein>
<comment type="caution">
    <text evidence="2">The sequence shown here is derived from an EMBL/GenBank/DDBJ whole genome shotgun (WGS) entry which is preliminary data.</text>
</comment>
<evidence type="ECO:0000313" key="2">
    <source>
        <dbReference type="EMBL" id="RRT73831.1"/>
    </source>
</evidence>
<reference evidence="2 3" key="1">
    <citation type="journal article" date="2014" name="Agronomy (Basel)">
        <title>A Draft Genome Sequence for Ensete ventricosum, the Drought-Tolerant Tree Against Hunger.</title>
        <authorList>
            <person name="Harrison J."/>
            <person name="Moore K.A."/>
            <person name="Paszkiewicz K."/>
            <person name="Jones T."/>
            <person name="Grant M."/>
            <person name="Ambacheew D."/>
            <person name="Muzemil S."/>
            <person name="Studholme D.J."/>
        </authorList>
    </citation>
    <scope>NUCLEOTIDE SEQUENCE [LARGE SCALE GENOMIC DNA]</scope>
</reference>
<proteinExistence type="predicted"/>
<dbReference type="EMBL" id="AMZH03002969">
    <property type="protein sequence ID" value="RRT73831.1"/>
    <property type="molecule type" value="Genomic_DNA"/>
</dbReference>
<gene>
    <name evidence="2" type="ORF">B296_00010210</name>
</gene>
<feature type="region of interest" description="Disordered" evidence="1">
    <location>
        <begin position="1"/>
        <end position="44"/>
    </location>
</feature>
<sequence length="104" mass="12122">MELKSRRGAHAPKWRTKPMPIGSYETTSCRVEPPGDARDGTESRRSIHVVWSVRANRPKQRRPLTDRVQSTLDHRYKALVEEQHERKNKANLQLYPGSTRQMES</sequence>
<name>A0A427ACG3_ENSVE</name>
<organism evidence="2 3">
    <name type="scientific">Ensete ventricosum</name>
    <name type="common">Abyssinian banana</name>
    <name type="synonym">Musa ensete</name>
    <dbReference type="NCBI Taxonomy" id="4639"/>
    <lineage>
        <taxon>Eukaryota</taxon>
        <taxon>Viridiplantae</taxon>
        <taxon>Streptophyta</taxon>
        <taxon>Embryophyta</taxon>
        <taxon>Tracheophyta</taxon>
        <taxon>Spermatophyta</taxon>
        <taxon>Magnoliopsida</taxon>
        <taxon>Liliopsida</taxon>
        <taxon>Zingiberales</taxon>
        <taxon>Musaceae</taxon>
        <taxon>Ensete</taxon>
    </lineage>
</organism>
<evidence type="ECO:0000256" key="1">
    <source>
        <dbReference type="SAM" id="MobiDB-lite"/>
    </source>
</evidence>
<feature type="compositionally biased region" description="Basic residues" evidence="1">
    <location>
        <begin position="1"/>
        <end position="16"/>
    </location>
</feature>
<dbReference type="Proteomes" id="UP000287651">
    <property type="component" value="Unassembled WGS sequence"/>
</dbReference>
<feature type="compositionally biased region" description="Basic and acidic residues" evidence="1">
    <location>
        <begin position="33"/>
        <end position="44"/>
    </location>
</feature>
<feature type="region of interest" description="Disordered" evidence="1">
    <location>
        <begin position="83"/>
        <end position="104"/>
    </location>
</feature>